<evidence type="ECO:0000313" key="3">
    <source>
        <dbReference type="EMBL" id="VEL24923.1"/>
    </source>
</evidence>
<comment type="caution">
    <text evidence="3">The sequence shown here is derived from an EMBL/GenBank/DDBJ whole genome shotgun (WGS) entry which is preliminary data.</text>
</comment>
<dbReference type="Proteomes" id="UP000784294">
    <property type="component" value="Unassembled WGS sequence"/>
</dbReference>
<feature type="coiled-coil region" evidence="1">
    <location>
        <begin position="41"/>
        <end position="68"/>
    </location>
</feature>
<reference evidence="3" key="1">
    <citation type="submission" date="2018-11" db="EMBL/GenBank/DDBJ databases">
        <authorList>
            <consortium name="Pathogen Informatics"/>
        </authorList>
    </citation>
    <scope>NUCLEOTIDE SEQUENCE</scope>
</reference>
<keyword evidence="1" id="KW-0175">Coiled coil</keyword>
<dbReference type="AlphaFoldDB" id="A0A3S5CP48"/>
<feature type="region of interest" description="Disordered" evidence="2">
    <location>
        <begin position="71"/>
        <end position="106"/>
    </location>
</feature>
<organism evidence="3 4">
    <name type="scientific">Protopolystoma xenopodis</name>
    <dbReference type="NCBI Taxonomy" id="117903"/>
    <lineage>
        <taxon>Eukaryota</taxon>
        <taxon>Metazoa</taxon>
        <taxon>Spiralia</taxon>
        <taxon>Lophotrochozoa</taxon>
        <taxon>Platyhelminthes</taxon>
        <taxon>Monogenea</taxon>
        <taxon>Polyopisthocotylea</taxon>
        <taxon>Polystomatidea</taxon>
        <taxon>Polystomatidae</taxon>
        <taxon>Protopolystoma</taxon>
    </lineage>
</organism>
<evidence type="ECO:0000256" key="2">
    <source>
        <dbReference type="SAM" id="MobiDB-lite"/>
    </source>
</evidence>
<feature type="compositionally biased region" description="Acidic residues" evidence="2">
    <location>
        <begin position="71"/>
        <end position="81"/>
    </location>
</feature>
<protein>
    <submittedName>
        <fullName evidence="3">Uncharacterized protein</fullName>
    </submittedName>
</protein>
<evidence type="ECO:0000256" key="1">
    <source>
        <dbReference type="SAM" id="Coils"/>
    </source>
</evidence>
<sequence length="167" mass="19224">MLGHWKDQLIADLEAVQKTRYDVEALLNEARRRDQQMRLNLTEVKESLTEISRRIRVLEKEIRSLRLHSIDDEEDEDDEGDAGTTSKNEVNISKSRSCSGSTSHDNNVDLTQINQFDNGVEMTTETSKLMMNRTQIKSNSKKRELPIYSSEDLAGGFMFYCILLFMA</sequence>
<name>A0A3S5CP48_9PLAT</name>
<proteinExistence type="predicted"/>
<accession>A0A3S5CP48</accession>
<feature type="compositionally biased region" description="Polar residues" evidence="2">
    <location>
        <begin position="83"/>
        <end position="106"/>
    </location>
</feature>
<dbReference type="EMBL" id="CAAALY010070616">
    <property type="protein sequence ID" value="VEL24923.1"/>
    <property type="molecule type" value="Genomic_DNA"/>
</dbReference>
<keyword evidence="4" id="KW-1185">Reference proteome</keyword>
<gene>
    <name evidence="3" type="ORF">PXEA_LOCUS18363</name>
</gene>
<evidence type="ECO:0000313" key="4">
    <source>
        <dbReference type="Proteomes" id="UP000784294"/>
    </source>
</evidence>